<sequence length="319" mass="36590">MTVVHGDATDPQMAQEPNRCHQMPPSPVKVPVCNLQDPGQVITKKLLPIAGFFVAFATVMTVLILYMDNTAMKHHQFTLNLSKDMELNGISQDDTQLIIYLREMAISPAIEPHHKPLESLNVMSNETEYLLKIFNNKKNGIFVESGAYSDGKTSKTEVLERQYEWKGLLIQPDPRHYFNLRRHNRVRSQCIHACLSPMPYPREITLHGETDVKINSIYSNSVDNPDWLVTRVKCFPLYSLLLAMNYKSVDFLSVESSGTELQVLETIPFNKVKIEVISVDVRENDSEIGTIKKFLATKNYKFMEKFNSNYMFVLNRVKI</sequence>
<organism evidence="3 5">
    <name type="scientific">Sitophilus oryzae</name>
    <name type="common">Rice weevil</name>
    <name type="synonym">Curculio oryzae</name>
    <dbReference type="NCBI Taxonomy" id="7048"/>
    <lineage>
        <taxon>Eukaryota</taxon>
        <taxon>Metazoa</taxon>
        <taxon>Ecdysozoa</taxon>
        <taxon>Arthropoda</taxon>
        <taxon>Hexapoda</taxon>
        <taxon>Insecta</taxon>
        <taxon>Pterygota</taxon>
        <taxon>Neoptera</taxon>
        <taxon>Endopterygota</taxon>
        <taxon>Coleoptera</taxon>
        <taxon>Polyphaga</taxon>
        <taxon>Cucujiformia</taxon>
        <taxon>Curculionidae</taxon>
        <taxon>Dryophthorinae</taxon>
        <taxon>Sitophilus</taxon>
    </lineage>
</organism>
<dbReference type="PANTHER" id="PTHR34009:SF2">
    <property type="entry name" value="PROTEIN STAR"/>
    <property type="match status" value="1"/>
</dbReference>
<dbReference type="AlphaFoldDB" id="A0A6J2YYU7"/>
<evidence type="ECO:0000313" key="3">
    <source>
        <dbReference type="Proteomes" id="UP000504635"/>
    </source>
</evidence>
<evidence type="ECO:0000256" key="2">
    <source>
        <dbReference type="SAM" id="Phobius"/>
    </source>
</evidence>
<keyword evidence="2" id="KW-0472">Membrane</keyword>
<dbReference type="GO" id="GO:0016197">
    <property type="term" value="P:endosomal transport"/>
    <property type="evidence" value="ECO:0007669"/>
    <property type="project" value="TreeGrafter"/>
</dbReference>
<evidence type="ECO:0000313" key="5">
    <source>
        <dbReference type="RefSeq" id="XP_030768351.1"/>
    </source>
</evidence>
<dbReference type="OrthoDB" id="6357215at2759"/>
<dbReference type="InterPro" id="IPR053202">
    <property type="entry name" value="EGF_Rcpt_Signaling_Reg"/>
</dbReference>
<proteinExistence type="predicted"/>
<evidence type="ECO:0000256" key="1">
    <source>
        <dbReference type="SAM" id="MobiDB-lite"/>
    </source>
</evidence>
<dbReference type="GeneID" id="115891894"/>
<protein>
    <submittedName>
        <fullName evidence="4 5">Protein Star</fullName>
    </submittedName>
</protein>
<keyword evidence="2" id="KW-1133">Transmembrane helix</keyword>
<dbReference type="PANTHER" id="PTHR34009">
    <property type="entry name" value="PROTEIN STAR"/>
    <property type="match status" value="1"/>
</dbReference>
<dbReference type="GO" id="GO:0005789">
    <property type="term" value="C:endoplasmic reticulum membrane"/>
    <property type="evidence" value="ECO:0007669"/>
    <property type="project" value="TreeGrafter"/>
</dbReference>
<dbReference type="GO" id="GO:0005794">
    <property type="term" value="C:Golgi apparatus"/>
    <property type="evidence" value="ECO:0007669"/>
    <property type="project" value="TreeGrafter"/>
</dbReference>
<dbReference type="RefSeq" id="XP_030768352.1">
    <property type="nucleotide sequence ID" value="XM_030912492.1"/>
</dbReference>
<evidence type="ECO:0000313" key="4">
    <source>
        <dbReference type="RefSeq" id="XP_030768349.1"/>
    </source>
</evidence>
<dbReference type="GO" id="GO:0031902">
    <property type="term" value="C:late endosome membrane"/>
    <property type="evidence" value="ECO:0007669"/>
    <property type="project" value="TreeGrafter"/>
</dbReference>
<reference evidence="4 5" key="1">
    <citation type="submission" date="2025-04" db="UniProtKB">
        <authorList>
            <consortium name="RefSeq"/>
        </authorList>
    </citation>
    <scope>IDENTIFICATION</scope>
    <source>
        <tissue evidence="4 5">Gonads</tissue>
    </source>
</reference>
<feature type="transmembrane region" description="Helical" evidence="2">
    <location>
        <begin position="46"/>
        <end position="66"/>
    </location>
</feature>
<keyword evidence="2" id="KW-0812">Transmembrane</keyword>
<dbReference type="KEGG" id="soy:115891894"/>
<dbReference type="CTD" id="33281"/>
<dbReference type="InterPro" id="IPR029063">
    <property type="entry name" value="SAM-dependent_MTases_sf"/>
</dbReference>
<evidence type="ECO:0000313" key="6">
    <source>
        <dbReference type="RefSeq" id="XP_030768352.1"/>
    </source>
</evidence>
<name>A0A6J2YYU7_SITOR</name>
<dbReference type="RefSeq" id="XP_030768349.1">
    <property type="nucleotide sequence ID" value="XM_030912489.1"/>
</dbReference>
<keyword evidence="3" id="KW-1185">Reference proteome</keyword>
<dbReference type="GO" id="GO:0006888">
    <property type="term" value="P:endoplasmic reticulum to Golgi vesicle-mediated transport"/>
    <property type="evidence" value="ECO:0007669"/>
    <property type="project" value="TreeGrafter"/>
</dbReference>
<dbReference type="Proteomes" id="UP000504635">
    <property type="component" value="Unplaced"/>
</dbReference>
<gene>
    <name evidence="4 5 6" type="primary">LOC115891894</name>
</gene>
<dbReference type="Gene3D" id="3.40.50.150">
    <property type="entry name" value="Vaccinia Virus protein VP39"/>
    <property type="match status" value="1"/>
</dbReference>
<feature type="region of interest" description="Disordered" evidence="1">
    <location>
        <begin position="1"/>
        <end position="24"/>
    </location>
</feature>
<dbReference type="RefSeq" id="XP_030768351.1">
    <property type="nucleotide sequence ID" value="XM_030912491.1"/>
</dbReference>
<accession>A0A6J2YYU7</accession>
<dbReference type="GO" id="GO:0005886">
    <property type="term" value="C:plasma membrane"/>
    <property type="evidence" value="ECO:0007669"/>
    <property type="project" value="TreeGrafter"/>
</dbReference>